<dbReference type="PANTHER" id="PTHR15503:SF45">
    <property type="entry name" value="RNA-DIRECTED DNA POLYMERASE HOMOLOG"/>
    <property type="match status" value="1"/>
</dbReference>
<name>A0AAF0V969_SOLVR</name>
<dbReference type="EMBL" id="CP133623">
    <property type="protein sequence ID" value="WMV59038.1"/>
    <property type="molecule type" value="Genomic_DNA"/>
</dbReference>
<feature type="region of interest" description="Disordered" evidence="1">
    <location>
        <begin position="105"/>
        <end position="125"/>
    </location>
</feature>
<proteinExistence type="predicted"/>
<dbReference type="InterPro" id="IPR056924">
    <property type="entry name" value="SH3_Tf2-1"/>
</dbReference>
<evidence type="ECO:0000256" key="1">
    <source>
        <dbReference type="SAM" id="MobiDB-lite"/>
    </source>
</evidence>
<accession>A0AAF0V969</accession>
<dbReference type="SUPFAM" id="SSF56672">
    <property type="entry name" value="DNA/RNA polymerases"/>
    <property type="match status" value="1"/>
</dbReference>
<feature type="domain" description="Tf2-1-like SH3-like" evidence="2">
    <location>
        <begin position="5"/>
        <end position="44"/>
    </location>
</feature>
<dbReference type="PANTHER" id="PTHR15503">
    <property type="entry name" value="LDOC1 RELATED"/>
    <property type="match status" value="1"/>
</dbReference>
<evidence type="ECO:0000313" key="4">
    <source>
        <dbReference type="Proteomes" id="UP001234989"/>
    </source>
</evidence>
<dbReference type="InterPro" id="IPR043502">
    <property type="entry name" value="DNA/RNA_pol_sf"/>
</dbReference>
<dbReference type="Proteomes" id="UP001234989">
    <property type="component" value="Chromosome 12"/>
</dbReference>
<evidence type="ECO:0000259" key="2">
    <source>
        <dbReference type="Pfam" id="PF24626"/>
    </source>
</evidence>
<feature type="compositionally biased region" description="Gly residues" evidence="1">
    <location>
        <begin position="105"/>
        <end position="120"/>
    </location>
</feature>
<dbReference type="AlphaFoldDB" id="A0AAF0V969"/>
<reference evidence="3" key="1">
    <citation type="submission" date="2023-08" db="EMBL/GenBank/DDBJ databases">
        <title>A de novo genome assembly of Solanum verrucosum Schlechtendal, a Mexican diploid species geographically isolated from the other diploid A-genome species in potato relatives.</title>
        <authorList>
            <person name="Hosaka K."/>
        </authorList>
    </citation>
    <scope>NUCLEOTIDE SEQUENCE</scope>
    <source>
        <tissue evidence="3">Young leaves</tissue>
    </source>
</reference>
<evidence type="ECO:0000313" key="3">
    <source>
        <dbReference type="EMBL" id="WMV59038.1"/>
    </source>
</evidence>
<dbReference type="Gene3D" id="3.10.10.10">
    <property type="entry name" value="HIV Type 1 Reverse Transcriptase, subunit A, domain 1"/>
    <property type="match status" value="1"/>
</dbReference>
<dbReference type="InterPro" id="IPR032567">
    <property type="entry name" value="RTL1-rel"/>
</dbReference>
<protein>
    <recommendedName>
        <fullName evidence="2">Tf2-1-like SH3-like domain-containing protein</fullName>
    </recommendedName>
</protein>
<keyword evidence="4" id="KW-1185">Reference proteome</keyword>
<dbReference type="Pfam" id="PF24626">
    <property type="entry name" value="SH3_Tf2-1"/>
    <property type="match status" value="1"/>
</dbReference>
<gene>
    <name evidence="3" type="ORF">MTR67_052423</name>
</gene>
<sequence length="299" mass="33939">MKGVMRFGKKGKLSPRYIGPFEVLECVGPAAYRLALPPNLSDKHLQYEEEPVAFLDCDVRKLRSKEIKSVKVQWKHRLVKEATWETERDVQKEYSQLFVDSGGRGGNRRGCGGRGNGNSGRGTLQPGREAACHDDRAQCYAFSSKIEAEASDVVITCTILCDWQGCLAYLAHSWVVEVESPSIESIHVVLQFRVVFPTDLPGMPPNRDIDFCIDLELGTRPISIPPYRMTPVELRELKAQMQELLDKGFIHPGASLWGAHVLFVKKNDSNMRMCIDYRQLNRITIRNKYPLPRIDDLFD</sequence>
<organism evidence="3 4">
    <name type="scientific">Solanum verrucosum</name>
    <dbReference type="NCBI Taxonomy" id="315347"/>
    <lineage>
        <taxon>Eukaryota</taxon>
        <taxon>Viridiplantae</taxon>
        <taxon>Streptophyta</taxon>
        <taxon>Embryophyta</taxon>
        <taxon>Tracheophyta</taxon>
        <taxon>Spermatophyta</taxon>
        <taxon>Magnoliopsida</taxon>
        <taxon>eudicotyledons</taxon>
        <taxon>Gunneridae</taxon>
        <taxon>Pentapetalae</taxon>
        <taxon>asterids</taxon>
        <taxon>lamiids</taxon>
        <taxon>Solanales</taxon>
        <taxon>Solanaceae</taxon>
        <taxon>Solanoideae</taxon>
        <taxon>Solaneae</taxon>
        <taxon>Solanum</taxon>
    </lineage>
</organism>